<dbReference type="Proteomes" id="UP000183832">
    <property type="component" value="Unassembled WGS sequence"/>
</dbReference>
<gene>
    <name evidence="1" type="ORF">CLUMA_CG005992</name>
</gene>
<name>A0A1J1HYL6_9DIPT</name>
<proteinExistence type="predicted"/>
<keyword evidence="2" id="KW-1185">Reference proteome</keyword>
<accession>A0A1J1HYL6</accession>
<evidence type="ECO:0000313" key="1">
    <source>
        <dbReference type="EMBL" id="CRK92420.1"/>
    </source>
</evidence>
<reference evidence="1 2" key="1">
    <citation type="submission" date="2015-04" db="EMBL/GenBank/DDBJ databases">
        <authorList>
            <person name="Syromyatnikov M.Y."/>
            <person name="Popov V.N."/>
        </authorList>
    </citation>
    <scope>NUCLEOTIDE SEQUENCE [LARGE SCALE GENOMIC DNA]</scope>
</reference>
<dbReference type="AlphaFoldDB" id="A0A1J1HYL6"/>
<dbReference type="EMBL" id="CVRI01000027">
    <property type="protein sequence ID" value="CRK92420.1"/>
    <property type="molecule type" value="Genomic_DNA"/>
</dbReference>
<evidence type="ECO:0000313" key="2">
    <source>
        <dbReference type="Proteomes" id="UP000183832"/>
    </source>
</evidence>
<protein>
    <submittedName>
        <fullName evidence="1">CLUMA_CG005992, isoform A</fullName>
    </submittedName>
</protein>
<sequence length="79" mass="9488">MQQQQQQQTIKEILYPREMAIHNKYLKLECLLVLCSSKSRLATLNCQMYAIYIKRFKFHTALAIEIEGDRDGRRRKKEK</sequence>
<organism evidence="1 2">
    <name type="scientific">Clunio marinus</name>
    <dbReference type="NCBI Taxonomy" id="568069"/>
    <lineage>
        <taxon>Eukaryota</taxon>
        <taxon>Metazoa</taxon>
        <taxon>Ecdysozoa</taxon>
        <taxon>Arthropoda</taxon>
        <taxon>Hexapoda</taxon>
        <taxon>Insecta</taxon>
        <taxon>Pterygota</taxon>
        <taxon>Neoptera</taxon>
        <taxon>Endopterygota</taxon>
        <taxon>Diptera</taxon>
        <taxon>Nematocera</taxon>
        <taxon>Chironomoidea</taxon>
        <taxon>Chironomidae</taxon>
        <taxon>Clunio</taxon>
    </lineage>
</organism>